<evidence type="ECO:0000259" key="2">
    <source>
        <dbReference type="Pfam" id="PF02371"/>
    </source>
</evidence>
<evidence type="ECO:0000259" key="1">
    <source>
        <dbReference type="Pfam" id="PF01548"/>
    </source>
</evidence>
<dbReference type="Pfam" id="PF02371">
    <property type="entry name" value="Transposase_20"/>
    <property type="match status" value="1"/>
</dbReference>
<dbReference type="OrthoDB" id="8261795at2"/>
<dbReference type="Proteomes" id="UP000070371">
    <property type="component" value="Chromosome"/>
</dbReference>
<sequence length="355" mass="39936">MNSKKGIKIEALMSVGIDIGKDVFHLVGFDPDGNVVVRKKIKRMALEKTFEELPSCIVGMEACLSAHFVSRALRKMGFEPRIIPAIYVKPFNKGQKNDYNDAEAIAEAALRPNLKSVPEKSQDQLDLQALHRVRSRLVSRRTATINQIRAFLIEQGITVRKGLRALKNSFLTILEERKDEISPRMRKILIGLYGDWMWMDDRIDAVSTEIEQISRAEENCVNVMTIPGIGPMISMAMVAAIGTGDAFDRGRDFAAWVGLVPRQYSTGGRTVLGRISKPGSRYLRMLFVQAAKVILMRPHRWPDFSFGEWLIRAEPRMHRNKLAVALANKLARTAWSVLHHGTTFDAPRDEVAVGV</sequence>
<dbReference type="InterPro" id="IPR002525">
    <property type="entry name" value="Transp_IS110-like_N"/>
</dbReference>
<dbReference type="GO" id="GO:0006313">
    <property type="term" value="P:DNA transposition"/>
    <property type="evidence" value="ECO:0007669"/>
    <property type="project" value="InterPro"/>
</dbReference>
<evidence type="ECO:0000313" key="4">
    <source>
        <dbReference type="Proteomes" id="UP000070371"/>
    </source>
</evidence>
<dbReference type="RefSeq" id="WP_062628198.1">
    <property type="nucleotide sequence ID" value="NZ_CP014327.1"/>
</dbReference>
<accession>A0A126UZY2</accession>
<dbReference type="GO" id="GO:0003677">
    <property type="term" value="F:DNA binding"/>
    <property type="evidence" value="ECO:0007669"/>
    <property type="project" value="InterPro"/>
</dbReference>
<gene>
    <name evidence="3" type="ORF">RC74_10370</name>
</gene>
<name>A0A126UZY2_9RHOB</name>
<protein>
    <submittedName>
        <fullName evidence="3">Transposase</fullName>
    </submittedName>
</protein>
<dbReference type="KEGG" id="hat:RC74_10370"/>
<keyword evidence="4" id="KW-1185">Reference proteome</keyword>
<dbReference type="STRING" id="1579316.RC74_10370"/>
<reference evidence="3 4" key="1">
    <citation type="submission" date="2016-02" db="EMBL/GenBank/DDBJ databases">
        <title>Complete genome sequence of Halocynthiibacter arcticus PAMC 20958t from arctic marine sediment.</title>
        <authorList>
            <person name="Lee Y.M."/>
            <person name="Baek K."/>
            <person name="Lee H.K."/>
            <person name="Shin S.C."/>
        </authorList>
    </citation>
    <scope>NUCLEOTIDE SEQUENCE [LARGE SCALE GENOMIC DNA]</scope>
    <source>
        <strain evidence="3">PAMC 20958</strain>
    </source>
</reference>
<dbReference type="PANTHER" id="PTHR33055:SF3">
    <property type="entry name" value="PUTATIVE TRANSPOSASE FOR IS117-RELATED"/>
    <property type="match status" value="1"/>
</dbReference>
<dbReference type="EMBL" id="CP014327">
    <property type="protein sequence ID" value="AML51613.1"/>
    <property type="molecule type" value="Genomic_DNA"/>
</dbReference>
<feature type="domain" description="Transposase IS116/IS110/IS902 C-terminal" evidence="2">
    <location>
        <begin position="222"/>
        <end position="297"/>
    </location>
</feature>
<proteinExistence type="predicted"/>
<dbReference type="PANTHER" id="PTHR33055">
    <property type="entry name" value="TRANSPOSASE FOR INSERTION SEQUENCE ELEMENT IS1111A"/>
    <property type="match status" value="1"/>
</dbReference>
<dbReference type="Pfam" id="PF01548">
    <property type="entry name" value="DEDD_Tnp_IS110"/>
    <property type="match status" value="1"/>
</dbReference>
<evidence type="ECO:0000313" key="3">
    <source>
        <dbReference type="EMBL" id="AML51613.1"/>
    </source>
</evidence>
<dbReference type="InterPro" id="IPR003346">
    <property type="entry name" value="Transposase_20"/>
</dbReference>
<organism evidence="3 4">
    <name type="scientific">Falsihalocynthiibacter arcticus</name>
    <dbReference type="NCBI Taxonomy" id="1579316"/>
    <lineage>
        <taxon>Bacteria</taxon>
        <taxon>Pseudomonadati</taxon>
        <taxon>Pseudomonadota</taxon>
        <taxon>Alphaproteobacteria</taxon>
        <taxon>Rhodobacterales</taxon>
        <taxon>Roseobacteraceae</taxon>
        <taxon>Falsihalocynthiibacter</taxon>
    </lineage>
</organism>
<dbReference type="GO" id="GO:0004803">
    <property type="term" value="F:transposase activity"/>
    <property type="evidence" value="ECO:0007669"/>
    <property type="project" value="InterPro"/>
</dbReference>
<feature type="domain" description="Transposase IS110-like N-terminal" evidence="1">
    <location>
        <begin position="15"/>
        <end position="152"/>
    </location>
</feature>
<dbReference type="InterPro" id="IPR047650">
    <property type="entry name" value="Transpos_IS110"/>
</dbReference>
<dbReference type="AlphaFoldDB" id="A0A126UZY2"/>
<dbReference type="NCBIfam" id="NF033542">
    <property type="entry name" value="transpos_IS110"/>
    <property type="match status" value="1"/>
</dbReference>